<name>A0A0R1H139_9LACO</name>
<keyword evidence="1" id="KW-0238">DNA-binding</keyword>
<proteinExistence type="predicted"/>
<accession>A0A0R1H139</accession>
<dbReference type="EMBL" id="AZDA01000017">
    <property type="protein sequence ID" value="KRK40294.1"/>
    <property type="molecule type" value="Genomic_DNA"/>
</dbReference>
<protein>
    <recommendedName>
        <fullName evidence="2">SpoVT-AbrB domain-containing protein</fullName>
    </recommendedName>
</protein>
<dbReference type="AlphaFoldDB" id="A0A0R1H139"/>
<dbReference type="CDD" id="cd16320">
    <property type="entry name" value="MraZ_N"/>
    <property type="match status" value="1"/>
</dbReference>
<dbReference type="GO" id="GO:0003677">
    <property type="term" value="F:DNA binding"/>
    <property type="evidence" value="ECO:0007669"/>
    <property type="project" value="UniProtKB-UniRule"/>
</dbReference>
<keyword evidence="4" id="KW-1185">Reference proteome</keyword>
<organism evidence="3 4">
    <name type="scientific">Loigolactobacillus bifermentans DSM 20003</name>
    <dbReference type="NCBI Taxonomy" id="1423726"/>
    <lineage>
        <taxon>Bacteria</taxon>
        <taxon>Bacillati</taxon>
        <taxon>Bacillota</taxon>
        <taxon>Bacilli</taxon>
        <taxon>Lactobacillales</taxon>
        <taxon>Lactobacillaceae</taxon>
        <taxon>Loigolactobacillus</taxon>
    </lineage>
</organism>
<comment type="caution">
    <text evidence="3">The sequence shown here is derived from an EMBL/GenBank/DDBJ whole genome shotgun (WGS) entry which is preliminary data.</text>
</comment>
<dbReference type="InterPro" id="IPR037914">
    <property type="entry name" value="SpoVT-AbrB_sf"/>
</dbReference>
<gene>
    <name evidence="3" type="ORF">FC07_GL001007</name>
</gene>
<evidence type="ECO:0000259" key="2">
    <source>
        <dbReference type="PROSITE" id="PS51740"/>
    </source>
</evidence>
<evidence type="ECO:0000313" key="4">
    <source>
        <dbReference type="Proteomes" id="UP000051461"/>
    </source>
</evidence>
<evidence type="ECO:0000313" key="3">
    <source>
        <dbReference type="EMBL" id="KRK40294.1"/>
    </source>
</evidence>
<dbReference type="PROSITE" id="PS51740">
    <property type="entry name" value="SPOVT_ABRB"/>
    <property type="match status" value="1"/>
</dbReference>
<dbReference type="PATRIC" id="fig|1423726.3.peg.1041"/>
<dbReference type="Pfam" id="PF04014">
    <property type="entry name" value="MazE_antitoxin"/>
    <property type="match status" value="1"/>
</dbReference>
<feature type="domain" description="SpoVT-AbrB" evidence="2">
    <location>
        <begin position="3"/>
        <end position="48"/>
    </location>
</feature>
<dbReference type="InterPro" id="IPR007159">
    <property type="entry name" value="SpoVT-AbrB_dom"/>
</dbReference>
<sequence length="52" mass="5930">MVKYQAIVDAKGRVVIPIELRQKLGLHPGKIVRIKDKKKKLVVKKHQAETEA</sequence>
<dbReference type="NCBIfam" id="TIGR01439">
    <property type="entry name" value="lp_hng_hel_AbrB"/>
    <property type="match status" value="1"/>
</dbReference>
<dbReference type="SUPFAM" id="SSF89447">
    <property type="entry name" value="AbrB/MazE/MraZ-like"/>
    <property type="match status" value="1"/>
</dbReference>
<dbReference type="InterPro" id="IPR035642">
    <property type="entry name" value="MraZ_N"/>
</dbReference>
<dbReference type="Gene3D" id="2.10.260.10">
    <property type="match status" value="1"/>
</dbReference>
<dbReference type="Proteomes" id="UP000051461">
    <property type="component" value="Unassembled WGS sequence"/>
</dbReference>
<evidence type="ECO:0000256" key="1">
    <source>
        <dbReference type="PROSITE-ProRule" id="PRU01076"/>
    </source>
</evidence>
<dbReference type="SMART" id="SM00966">
    <property type="entry name" value="SpoVT_AbrB"/>
    <property type="match status" value="1"/>
</dbReference>
<dbReference type="RefSeq" id="WP_083483180.1">
    <property type="nucleotide sequence ID" value="NZ_AZDA01000017.1"/>
</dbReference>
<reference evidence="3 4" key="1">
    <citation type="journal article" date="2015" name="Genome Announc.">
        <title>Expanding the biotechnology potential of lactobacilli through comparative genomics of 213 strains and associated genera.</title>
        <authorList>
            <person name="Sun Z."/>
            <person name="Harris H.M."/>
            <person name="McCann A."/>
            <person name="Guo C."/>
            <person name="Argimon S."/>
            <person name="Zhang W."/>
            <person name="Yang X."/>
            <person name="Jeffery I.B."/>
            <person name="Cooney J.C."/>
            <person name="Kagawa T.F."/>
            <person name="Liu W."/>
            <person name="Song Y."/>
            <person name="Salvetti E."/>
            <person name="Wrobel A."/>
            <person name="Rasinkangas P."/>
            <person name="Parkhill J."/>
            <person name="Rea M.C."/>
            <person name="O'Sullivan O."/>
            <person name="Ritari J."/>
            <person name="Douillard F.P."/>
            <person name="Paul Ross R."/>
            <person name="Yang R."/>
            <person name="Briner A.E."/>
            <person name="Felis G.E."/>
            <person name="de Vos W.M."/>
            <person name="Barrangou R."/>
            <person name="Klaenhammer T.R."/>
            <person name="Caufield P.W."/>
            <person name="Cui Y."/>
            <person name="Zhang H."/>
            <person name="O'Toole P.W."/>
        </authorList>
    </citation>
    <scope>NUCLEOTIDE SEQUENCE [LARGE SCALE GENOMIC DNA]</scope>
    <source>
        <strain evidence="3 4">DSM 20003</strain>
    </source>
</reference>